<feature type="compositionally biased region" description="Basic residues" evidence="8">
    <location>
        <begin position="29"/>
        <end position="38"/>
    </location>
</feature>
<keyword evidence="3" id="KW-0547">Nucleotide-binding</keyword>
<dbReference type="GO" id="GO:0005634">
    <property type="term" value="C:nucleus"/>
    <property type="evidence" value="ECO:0007669"/>
    <property type="project" value="UniProtKB-SubCell"/>
</dbReference>
<feature type="region of interest" description="Disordered" evidence="8">
    <location>
        <begin position="1"/>
        <end position="48"/>
    </location>
</feature>
<protein>
    <recommendedName>
        <fullName evidence="9">Checkpoint protein RAD24-like helical bundle domain-containing protein</fullName>
    </recommendedName>
</protein>
<evidence type="ECO:0000256" key="8">
    <source>
        <dbReference type="SAM" id="MobiDB-lite"/>
    </source>
</evidence>
<dbReference type="GO" id="GO:0006281">
    <property type="term" value="P:DNA repair"/>
    <property type="evidence" value="ECO:0007669"/>
    <property type="project" value="InterPro"/>
</dbReference>
<evidence type="ECO:0000256" key="2">
    <source>
        <dbReference type="ARBA" id="ARBA00006168"/>
    </source>
</evidence>
<dbReference type="GO" id="GO:0003682">
    <property type="term" value="F:chromatin binding"/>
    <property type="evidence" value="ECO:0007669"/>
    <property type="project" value="TreeGrafter"/>
</dbReference>
<dbReference type="AlphaFoldDB" id="A0A1E4TXR1"/>
<feature type="compositionally biased region" description="Basic residues" evidence="8">
    <location>
        <begin position="1"/>
        <end position="13"/>
    </location>
</feature>
<feature type="compositionally biased region" description="Low complexity" evidence="8">
    <location>
        <begin position="39"/>
        <end position="48"/>
    </location>
</feature>
<evidence type="ECO:0000256" key="4">
    <source>
        <dbReference type="ARBA" id="ARBA00022763"/>
    </source>
</evidence>
<organism evidence="10 11">
    <name type="scientific">Pachysolen tannophilus NRRL Y-2460</name>
    <dbReference type="NCBI Taxonomy" id="669874"/>
    <lineage>
        <taxon>Eukaryota</taxon>
        <taxon>Fungi</taxon>
        <taxon>Dikarya</taxon>
        <taxon>Ascomycota</taxon>
        <taxon>Saccharomycotina</taxon>
        <taxon>Pichiomycetes</taxon>
        <taxon>Pachysolenaceae</taxon>
        <taxon>Pachysolen</taxon>
    </lineage>
</organism>
<evidence type="ECO:0000256" key="1">
    <source>
        <dbReference type="ARBA" id="ARBA00004123"/>
    </source>
</evidence>
<dbReference type="Proteomes" id="UP000094236">
    <property type="component" value="Unassembled WGS sequence"/>
</dbReference>
<dbReference type="Pfam" id="PF03215">
    <property type="entry name" value="Rad17"/>
    <property type="match status" value="1"/>
</dbReference>
<dbReference type="PANTHER" id="PTHR12172:SF0">
    <property type="entry name" value="CELL CYCLE CHECKPOINT PROTEIN RAD17"/>
    <property type="match status" value="1"/>
</dbReference>
<dbReference type="SUPFAM" id="SSF52540">
    <property type="entry name" value="P-loop containing nucleoside triphosphate hydrolases"/>
    <property type="match status" value="1"/>
</dbReference>
<gene>
    <name evidence="10" type="ORF">PACTADRAFT_48405</name>
</gene>
<dbReference type="InterPro" id="IPR027417">
    <property type="entry name" value="P-loop_NTPase"/>
</dbReference>
<evidence type="ECO:0000259" key="9">
    <source>
        <dbReference type="Pfam" id="PF25812"/>
    </source>
</evidence>
<feature type="domain" description="Checkpoint protein RAD24-like helical bundle" evidence="9">
    <location>
        <begin position="382"/>
        <end position="546"/>
    </location>
</feature>
<dbReference type="InterPro" id="IPR057927">
    <property type="entry name" value="RAD24-like_helical"/>
</dbReference>
<evidence type="ECO:0000313" key="10">
    <source>
        <dbReference type="EMBL" id="ODV96573.1"/>
    </source>
</evidence>
<name>A0A1E4TXR1_PACTA</name>
<evidence type="ECO:0000313" key="11">
    <source>
        <dbReference type="Proteomes" id="UP000094236"/>
    </source>
</evidence>
<comment type="similarity">
    <text evidence="2">Belongs to the rad17/RAD24 family.</text>
</comment>
<dbReference type="GO" id="GO:0005524">
    <property type="term" value="F:ATP binding"/>
    <property type="evidence" value="ECO:0007669"/>
    <property type="project" value="UniProtKB-KW"/>
</dbReference>
<proteinExistence type="inferred from homology"/>
<evidence type="ECO:0000256" key="3">
    <source>
        <dbReference type="ARBA" id="ARBA00022741"/>
    </source>
</evidence>
<dbReference type="EMBL" id="KV454012">
    <property type="protein sequence ID" value="ODV96573.1"/>
    <property type="molecule type" value="Genomic_DNA"/>
</dbReference>
<dbReference type="InterPro" id="IPR004582">
    <property type="entry name" value="Checkpoint_prot_Rad17_Rad24"/>
</dbReference>
<evidence type="ECO:0000256" key="5">
    <source>
        <dbReference type="ARBA" id="ARBA00022840"/>
    </source>
</evidence>
<keyword evidence="6" id="KW-0539">Nucleus</keyword>
<dbReference type="GO" id="GO:0033314">
    <property type="term" value="P:mitotic DNA replication checkpoint signaling"/>
    <property type="evidence" value="ECO:0007669"/>
    <property type="project" value="TreeGrafter"/>
</dbReference>
<keyword evidence="5" id="KW-0067">ATP-binding</keyword>
<evidence type="ECO:0000256" key="7">
    <source>
        <dbReference type="ARBA" id="ARBA00023306"/>
    </source>
</evidence>
<comment type="subcellular location">
    <subcellularLocation>
        <location evidence="1">Nucleus</location>
    </subcellularLocation>
</comment>
<dbReference type="OrthoDB" id="10265971at2759"/>
<accession>A0A1E4TXR1</accession>
<keyword evidence="4" id="KW-0227">DNA damage</keyword>
<reference evidence="11" key="1">
    <citation type="submission" date="2016-05" db="EMBL/GenBank/DDBJ databases">
        <title>Comparative genomics of biotechnologically important yeasts.</title>
        <authorList>
            <consortium name="DOE Joint Genome Institute"/>
            <person name="Riley R."/>
            <person name="Haridas S."/>
            <person name="Wolfe K.H."/>
            <person name="Lopes M.R."/>
            <person name="Hittinger C.T."/>
            <person name="Goker M."/>
            <person name="Salamov A."/>
            <person name="Wisecaver J."/>
            <person name="Long T.M."/>
            <person name="Aerts A.L."/>
            <person name="Barry K."/>
            <person name="Choi C."/>
            <person name="Clum A."/>
            <person name="Coughlan A.Y."/>
            <person name="Deshpande S."/>
            <person name="Douglass A.P."/>
            <person name="Hanson S.J."/>
            <person name="Klenk H.-P."/>
            <person name="Labutti K."/>
            <person name="Lapidus A."/>
            <person name="Lindquist E."/>
            <person name="Lipzen A."/>
            <person name="Meier-Kolthoff J.P."/>
            <person name="Ohm R.A."/>
            <person name="Otillar R.P."/>
            <person name="Pangilinan J."/>
            <person name="Peng Y."/>
            <person name="Rokas A."/>
            <person name="Rosa C.A."/>
            <person name="Scheuner C."/>
            <person name="Sibirny A.A."/>
            <person name="Slot J.C."/>
            <person name="Stielow J.B."/>
            <person name="Sun H."/>
            <person name="Kurtzman C.P."/>
            <person name="Blackwell M."/>
            <person name="Grigoriev I.V."/>
            <person name="Jeffries T.W."/>
        </authorList>
    </citation>
    <scope>NUCLEOTIDE SEQUENCE [LARGE SCALE GENOMIC DNA]</scope>
    <source>
        <strain evidence="11">NRRL Y-2460</strain>
    </source>
</reference>
<dbReference type="GO" id="GO:0000077">
    <property type="term" value="P:DNA damage checkpoint signaling"/>
    <property type="evidence" value="ECO:0007669"/>
    <property type="project" value="TreeGrafter"/>
</dbReference>
<keyword evidence="11" id="KW-1185">Reference proteome</keyword>
<evidence type="ECO:0000256" key="6">
    <source>
        <dbReference type="ARBA" id="ARBA00023242"/>
    </source>
</evidence>
<dbReference type="GO" id="GO:0003689">
    <property type="term" value="F:DNA clamp loader activity"/>
    <property type="evidence" value="ECO:0007669"/>
    <property type="project" value="TreeGrafter"/>
</dbReference>
<dbReference type="PANTHER" id="PTHR12172">
    <property type="entry name" value="CELL CYCLE CHECKPOINT PROTEIN RAD17"/>
    <property type="match status" value="1"/>
</dbReference>
<feature type="compositionally biased region" description="Acidic residues" evidence="8">
    <location>
        <begin position="698"/>
        <end position="715"/>
    </location>
</feature>
<keyword evidence="7" id="KW-0131">Cell cycle</keyword>
<sequence length="759" mass="85777">MRATRSGRSRGRKAALSDDEIEVQEVKPKMQKKRKPSHSTKSSISSLSMLSRTFNEGKVSTGANSADSAVSAISANNNKKNEVGKGGMGGDDSRQWIDKYAPLSLADLAIHPKKLQEVRTKLKEMVNGETNTRILLLTGPAGSGKSTVVKLLAQELMHEYAKNVKINKDFLINENEEENDDESSKYLVEFINSNLSESQSMVTQFANYLSEVSFLKGPNLKLILVEELPNIFHSETRISFQKAVNDWLSLPGSKLPPLVFCITENEFNDDQGERLYNVENNFIAETIFGSRILNNNKLARIKFNPIAKTFLKKQLDKISTCESASLVDISKSKIDEKIEKLSLNGDIRSAINCFEFWARYYKKISNENNDDVDDLFLTFGKESNLNLFNAIGKIIYGTNHRDIEIINYLKLQDIQNHGKDYSKIDQKIAKLSQSEIDQITISNVLASFSNKSVFFNLNLLENYSMLNSSNFPVCDELASLVDNLSLADIYNSKQMTEIGALLAITSTRYNMRLIKDKIDDDENLDNAYLKYKNNKLNFSRHYKFLRMFNQVKNGIKDYQLWKLSKLSSSTSSSSFLQDEDYGPIPTTLSETDCITIDGYLEPLILNSFRNQEKLRLKILSSHSSGVNYVPSAMLPKYPRVGGPFRSIPNLLSDKQVVVDDSDLLQDGNQYKSIEEKILNILVGDDSKINDEFNKDVDSSDTEFENDPIVESDEDTGTGIKKEKPKDEFLNDFDDSFSSSENESFLANEELEALLSQRKK</sequence>
<dbReference type="Pfam" id="PF25812">
    <property type="entry name" value="RAD24_helical"/>
    <property type="match status" value="1"/>
</dbReference>
<dbReference type="STRING" id="669874.A0A1E4TXR1"/>
<dbReference type="Gene3D" id="3.40.50.300">
    <property type="entry name" value="P-loop containing nucleotide triphosphate hydrolases"/>
    <property type="match status" value="1"/>
</dbReference>
<feature type="region of interest" description="Disordered" evidence="8">
    <location>
        <begin position="692"/>
        <end position="727"/>
    </location>
</feature>